<evidence type="ECO:0000256" key="1">
    <source>
        <dbReference type="ARBA" id="ARBA00004123"/>
    </source>
</evidence>
<keyword evidence="9" id="KW-1185">Reference proteome</keyword>
<keyword evidence="7" id="KW-0131">Cell cycle</keyword>
<dbReference type="InterPro" id="IPR004582">
    <property type="entry name" value="Checkpoint_prot_Rad17_Rad24"/>
</dbReference>
<dbReference type="GO" id="GO:0003682">
    <property type="term" value="F:chromatin binding"/>
    <property type="evidence" value="ECO:0007669"/>
    <property type="project" value="TreeGrafter"/>
</dbReference>
<evidence type="ECO:0000256" key="2">
    <source>
        <dbReference type="ARBA" id="ARBA00006168"/>
    </source>
</evidence>
<comment type="subcellular location">
    <subcellularLocation>
        <location evidence="1">Nucleus</location>
    </subcellularLocation>
</comment>
<evidence type="ECO:0000256" key="8">
    <source>
        <dbReference type="SAM" id="MobiDB-lite"/>
    </source>
</evidence>
<dbReference type="Pfam" id="PF03215">
    <property type="entry name" value="Rad17"/>
    <property type="match status" value="1"/>
</dbReference>
<dbReference type="GO" id="GO:0000077">
    <property type="term" value="P:DNA damage checkpoint signaling"/>
    <property type="evidence" value="ECO:0007669"/>
    <property type="project" value="TreeGrafter"/>
</dbReference>
<feature type="compositionally biased region" description="Polar residues" evidence="8">
    <location>
        <begin position="1"/>
        <end position="11"/>
    </location>
</feature>
<dbReference type="RefSeq" id="XP_017891848.1">
    <property type="nucleotide sequence ID" value="XM_018036359.2"/>
</dbReference>
<evidence type="ECO:0000256" key="7">
    <source>
        <dbReference type="ARBA" id="ARBA00023306"/>
    </source>
</evidence>
<dbReference type="GeneID" id="108632059"/>
<proteinExistence type="inferred from homology"/>
<dbReference type="GO" id="GO:0005524">
    <property type="term" value="F:ATP binding"/>
    <property type="evidence" value="ECO:0007669"/>
    <property type="project" value="UniProtKB-KW"/>
</dbReference>
<dbReference type="GO" id="GO:0006281">
    <property type="term" value="P:DNA repair"/>
    <property type="evidence" value="ECO:0007669"/>
    <property type="project" value="InterPro"/>
</dbReference>
<keyword evidence="5" id="KW-0067">ATP-binding</keyword>
<keyword evidence="4" id="KW-0227">DNA damage</keyword>
<dbReference type="InterPro" id="IPR027417">
    <property type="entry name" value="P-loop_NTPase"/>
</dbReference>
<organism evidence="9 10">
    <name type="scientific">Ceratina calcarata</name>
    <dbReference type="NCBI Taxonomy" id="156304"/>
    <lineage>
        <taxon>Eukaryota</taxon>
        <taxon>Metazoa</taxon>
        <taxon>Ecdysozoa</taxon>
        <taxon>Arthropoda</taxon>
        <taxon>Hexapoda</taxon>
        <taxon>Insecta</taxon>
        <taxon>Pterygota</taxon>
        <taxon>Neoptera</taxon>
        <taxon>Endopterygota</taxon>
        <taxon>Hymenoptera</taxon>
        <taxon>Apocrita</taxon>
        <taxon>Aculeata</taxon>
        <taxon>Apoidea</taxon>
        <taxon>Anthophila</taxon>
        <taxon>Apidae</taxon>
        <taxon>Ceratina</taxon>
        <taxon>Zadontomerus</taxon>
    </lineage>
</organism>
<dbReference type="AlphaFoldDB" id="A0AAJ7NEY0"/>
<dbReference type="KEGG" id="ccal:108632059"/>
<keyword evidence="3" id="KW-0547">Nucleotide-binding</keyword>
<evidence type="ECO:0000313" key="10">
    <source>
        <dbReference type="RefSeq" id="XP_017891848.1"/>
    </source>
</evidence>
<feature type="region of interest" description="Disordered" evidence="8">
    <location>
        <begin position="1"/>
        <end position="27"/>
    </location>
</feature>
<gene>
    <name evidence="10" type="primary">LOC108632059</name>
</gene>
<dbReference type="PANTHER" id="PTHR12172">
    <property type="entry name" value="CELL CYCLE CHECKPOINT PROTEIN RAD17"/>
    <property type="match status" value="1"/>
</dbReference>
<keyword evidence="6" id="KW-0539">Nucleus</keyword>
<evidence type="ECO:0000256" key="6">
    <source>
        <dbReference type="ARBA" id="ARBA00023242"/>
    </source>
</evidence>
<sequence length="459" mass="52015">MANLKKNSSWLQPAFGDEPTKKLPRRKQNISLEGTSNRLQVSRSYDIIPKKKNTNSLSALFQACEPKNSSELVISRQKRQEISGWLQCRVKRGRPAALILSGPSGCGKSTAIKVLAKENGFSITEWITPMDQVVDEYNNIMRQGDRFEEFLIRATRYTSILSSYSSRLLLVKDFPNVYFRDKESFFSLLEKYFEMGKEPIVFICGDTTNSKMLQTLFPNNIRERFGIDSINLNAVTQAAMKNALKRIATVLNSTAGYMLHVSQQQVDEVLSNHLGDIRNVVLNLIFISLKVPGEQEGKCNSREENLGLLHGIGRIINPKRIQTENGWRFAHNPDDIAAYFESQATIFLNFLQENYLNTLKGIQEANDCADILSVADVLNAEWRDPNLTKLTLSLCVRGMMVINETPVSGWNPVRKPRNEQTEMRRCLATAETRWYETLIKSKSKGVMESSAIDIDGIIE</sequence>
<dbReference type="GO" id="GO:0003689">
    <property type="term" value="F:DNA clamp loader activity"/>
    <property type="evidence" value="ECO:0007669"/>
    <property type="project" value="TreeGrafter"/>
</dbReference>
<evidence type="ECO:0000256" key="4">
    <source>
        <dbReference type="ARBA" id="ARBA00022763"/>
    </source>
</evidence>
<dbReference type="Gene3D" id="3.40.50.300">
    <property type="entry name" value="P-loop containing nucleotide triphosphate hydrolases"/>
    <property type="match status" value="1"/>
</dbReference>
<dbReference type="Proteomes" id="UP000694925">
    <property type="component" value="Unplaced"/>
</dbReference>
<dbReference type="PANTHER" id="PTHR12172:SF0">
    <property type="entry name" value="CELL CYCLE CHECKPOINT PROTEIN RAD17"/>
    <property type="match status" value="1"/>
</dbReference>
<name>A0AAJ7NEY0_9HYME</name>
<protein>
    <submittedName>
        <fullName evidence="10">Cell cycle checkpoint protein RAD17</fullName>
    </submittedName>
</protein>
<dbReference type="SUPFAM" id="SSF52540">
    <property type="entry name" value="P-loop containing nucleoside triphosphate hydrolases"/>
    <property type="match status" value="1"/>
</dbReference>
<evidence type="ECO:0000256" key="3">
    <source>
        <dbReference type="ARBA" id="ARBA00022741"/>
    </source>
</evidence>
<comment type="similarity">
    <text evidence="2">Belongs to the rad17/RAD24 family.</text>
</comment>
<dbReference type="GO" id="GO:0033314">
    <property type="term" value="P:mitotic DNA replication checkpoint signaling"/>
    <property type="evidence" value="ECO:0007669"/>
    <property type="project" value="TreeGrafter"/>
</dbReference>
<evidence type="ECO:0000313" key="9">
    <source>
        <dbReference type="Proteomes" id="UP000694925"/>
    </source>
</evidence>
<accession>A0AAJ7NEY0</accession>
<dbReference type="CTD" id="5884"/>
<dbReference type="GO" id="GO:0005634">
    <property type="term" value="C:nucleus"/>
    <property type="evidence" value="ECO:0007669"/>
    <property type="project" value="UniProtKB-SubCell"/>
</dbReference>
<evidence type="ECO:0000256" key="5">
    <source>
        <dbReference type="ARBA" id="ARBA00022840"/>
    </source>
</evidence>
<reference evidence="10" key="1">
    <citation type="submission" date="2025-08" db="UniProtKB">
        <authorList>
            <consortium name="RefSeq"/>
        </authorList>
    </citation>
    <scope>IDENTIFICATION</scope>
    <source>
        <tissue evidence="10">Whole body</tissue>
    </source>
</reference>